<dbReference type="Pfam" id="PF00027">
    <property type="entry name" value="cNMP_binding"/>
    <property type="match status" value="1"/>
</dbReference>
<accession>A0ABX0IDC2</accession>
<dbReference type="Pfam" id="PF00571">
    <property type="entry name" value="CBS"/>
    <property type="match status" value="2"/>
</dbReference>
<dbReference type="InterPro" id="IPR046342">
    <property type="entry name" value="CBS_dom_sf"/>
</dbReference>
<protein>
    <submittedName>
        <fullName evidence="5">CBS domain-containing protein</fullName>
    </submittedName>
</protein>
<evidence type="ECO:0000259" key="4">
    <source>
        <dbReference type="PROSITE" id="PS51371"/>
    </source>
</evidence>
<dbReference type="CDD" id="cd05401">
    <property type="entry name" value="NT_GlnE_GlnD_like"/>
    <property type="match status" value="1"/>
</dbReference>
<evidence type="ECO:0000313" key="6">
    <source>
        <dbReference type="Proteomes" id="UP000761423"/>
    </source>
</evidence>
<dbReference type="RefSeq" id="WP_166237248.1">
    <property type="nucleotide sequence ID" value="NZ_JAAJBV010000008.1"/>
</dbReference>
<dbReference type="EMBL" id="JAAJBV010000008">
    <property type="protein sequence ID" value="NHM05226.1"/>
    <property type="molecule type" value="Genomic_DNA"/>
</dbReference>
<reference evidence="5 6" key="1">
    <citation type="submission" date="2020-02" db="EMBL/GenBank/DDBJ databases">
        <authorList>
            <person name="Chen W.-M."/>
        </authorList>
    </citation>
    <scope>NUCLEOTIDE SEQUENCE [LARGE SCALE GENOMIC DNA]</scope>
    <source>
        <strain evidence="5 6">TWA-26</strain>
    </source>
</reference>
<dbReference type="InterPro" id="IPR000595">
    <property type="entry name" value="cNMP-bd_dom"/>
</dbReference>
<evidence type="ECO:0000313" key="5">
    <source>
        <dbReference type="EMBL" id="NHM05226.1"/>
    </source>
</evidence>
<evidence type="ECO:0000259" key="3">
    <source>
        <dbReference type="PROSITE" id="PS50042"/>
    </source>
</evidence>
<dbReference type="InterPro" id="IPR005105">
    <property type="entry name" value="GlnD_Uridyltrans_N"/>
</dbReference>
<keyword evidence="6" id="KW-1185">Reference proteome</keyword>
<dbReference type="PANTHER" id="PTHR43080">
    <property type="entry name" value="CBS DOMAIN-CONTAINING PROTEIN CBSX3, MITOCHONDRIAL"/>
    <property type="match status" value="1"/>
</dbReference>
<dbReference type="InterPro" id="IPR000644">
    <property type="entry name" value="CBS_dom"/>
</dbReference>
<dbReference type="Proteomes" id="UP000761423">
    <property type="component" value="Unassembled WGS sequence"/>
</dbReference>
<dbReference type="InterPro" id="IPR018821">
    <property type="entry name" value="DUF294_put_nucleoTrafse_sb-bd"/>
</dbReference>
<dbReference type="CDD" id="cd00038">
    <property type="entry name" value="CAP_ED"/>
    <property type="match status" value="1"/>
</dbReference>
<evidence type="ECO:0000256" key="2">
    <source>
        <dbReference type="PROSITE-ProRule" id="PRU00703"/>
    </source>
</evidence>
<dbReference type="Pfam" id="PF10335">
    <property type="entry name" value="DUF294_C"/>
    <property type="match status" value="1"/>
</dbReference>
<dbReference type="SUPFAM" id="SSF51206">
    <property type="entry name" value="cAMP-binding domain-like"/>
    <property type="match status" value="1"/>
</dbReference>
<comment type="caution">
    <text evidence="5">The sequence shown here is derived from an EMBL/GenBank/DDBJ whole genome shotgun (WGS) entry which is preliminary data.</text>
</comment>
<sequence>MQNSIAENIATFLKQYEPFNYIEYADLKAIATNCSILTLQKSKSLFKINDELHESFYIVYSGVVHLTKVLDAEEVLHSKCYTGNLFGLRPFFAKNNYVLNAVANEDAVLYAIPIAIFKPYLTKYSSVLDYFLENFATQAKPKMENYQQFKSISEIDTSSSDTNLSYFQDLQYTTNPTLVEINTSIKNVALKMIANKSNHAIITYNNKIAGLVTDADFTKKIGAGLFQIENDVNKIMSTNFIVVDKSISVAEAQLLLLKNDTTHLCVTEDGTENSTILGIISERDVINSQSNNPGILIKEIKSAHTFDEIKYIHTKYLDIIQNSFTKNIPIFHINAVASEILFSIIHKNIEMAIDHLGSPPARFVWLAIGSQGRKEQLFLSDQDSMLVFEDVAPEKHRDVKYYFVQLAKLVVGNMEKLGYKLCPYDNMASSIKWCKSLTDYINLFQNWMVTPGENSTDFSTILFDFEFIYGEIKIKDALESAIYQKSKNNTLFYDFLGNKVLKLPEGLTFFKKIAIEESGDKKDFFDLKQKGLQVYIDAARLFALSHNLKGVNNTYLRYKQLAITDAKNAEKYLDFAENYLQLQHFRVEESIVNDTDGAYINVNALNKVDKEKLKKCLSQTDDVIELIKDKYQLTQFS</sequence>
<feature type="domain" description="CBS" evidence="4">
    <location>
        <begin position="236"/>
        <end position="299"/>
    </location>
</feature>
<proteinExistence type="predicted"/>
<dbReference type="InterPro" id="IPR051257">
    <property type="entry name" value="Diverse_CBS-Domain"/>
</dbReference>
<organism evidence="5 6">
    <name type="scientific">Flavobacterium celericrescens</name>
    <dbReference type="NCBI Taxonomy" id="2709780"/>
    <lineage>
        <taxon>Bacteria</taxon>
        <taxon>Pseudomonadati</taxon>
        <taxon>Bacteroidota</taxon>
        <taxon>Flavobacteriia</taxon>
        <taxon>Flavobacteriales</taxon>
        <taxon>Flavobacteriaceae</taxon>
        <taxon>Flavobacterium</taxon>
    </lineage>
</organism>
<evidence type="ECO:0000256" key="1">
    <source>
        <dbReference type="ARBA" id="ARBA00023122"/>
    </source>
</evidence>
<dbReference type="Gene3D" id="3.10.580.10">
    <property type="entry name" value="CBS-domain"/>
    <property type="match status" value="1"/>
</dbReference>
<keyword evidence="1 2" id="KW-0129">CBS domain</keyword>
<name>A0ABX0IDC2_9FLAO</name>
<feature type="domain" description="Cyclic nucleotide-binding" evidence="3">
    <location>
        <begin position="54"/>
        <end position="138"/>
    </location>
</feature>
<gene>
    <name evidence="5" type="ORF">G4L40_10965</name>
</gene>
<dbReference type="PROSITE" id="PS50042">
    <property type="entry name" value="CNMP_BINDING_3"/>
    <property type="match status" value="1"/>
</dbReference>
<dbReference type="InterPro" id="IPR014710">
    <property type="entry name" value="RmlC-like_jellyroll"/>
</dbReference>
<dbReference type="PANTHER" id="PTHR43080:SF2">
    <property type="entry name" value="CBS DOMAIN-CONTAINING PROTEIN"/>
    <property type="match status" value="1"/>
</dbReference>
<dbReference type="Pfam" id="PF03445">
    <property type="entry name" value="DUF294"/>
    <property type="match status" value="1"/>
</dbReference>
<dbReference type="SUPFAM" id="SSF54631">
    <property type="entry name" value="CBS-domain pair"/>
    <property type="match status" value="1"/>
</dbReference>
<dbReference type="Gene3D" id="2.60.120.10">
    <property type="entry name" value="Jelly Rolls"/>
    <property type="match status" value="1"/>
</dbReference>
<dbReference type="SMART" id="SM00116">
    <property type="entry name" value="CBS"/>
    <property type="match status" value="2"/>
</dbReference>
<dbReference type="PROSITE" id="PS51371">
    <property type="entry name" value="CBS"/>
    <property type="match status" value="1"/>
</dbReference>
<dbReference type="InterPro" id="IPR018490">
    <property type="entry name" value="cNMP-bd_dom_sf"/>
</dbReference>